<accession>A0ACB6RRI9</accession>
<sequence>MSTTQNSALFSEHKVTPDVLSSDADLSYTLTVSWPETKLDRPAEELDRNQTQPQPKLSLSPPPSKPLKNLVLVMTDPDLMMNDDTYFGQVRHWLVSNVSTDSDGSLNIAQGKEISSYLGPAPLPNYLYSRPHRYVFIVASGSGQVDITPEDLQELQQPYVAAISGKQGEVQDLKDRWGFNAQNLIEKKGLKVEAVNFMRVHGTLGSAATNAGLMGQAAINKILGK</sequence>
<evidence type="ECO:0000313" key="2">
    <source>
        <dbReference type="Proteomes" id="UP000799754"/>
    </source>
</evidence>
<keyword evidence="2" id="KW-1185">Reference proteome</keyword>
<gene>
    <name evidence="1" type="ORF">BU25DRAFT_157733</name>
</gene>
<reference evidence="1" key="1">
    <citation type="journal article" date="2020" name="Stud. Mycol.">
        <title>101 Dothideomycetes genomes: a test case for predicting lifestyles and emergence of pathogens.</title>
        <authorList>
            <person name="Haridas S."/>
            <person name="Albert R."/>
            <person name="Binder M."/>
            <person name="Bloem J."/>
            <person name="Labutti K."/>
            <person name="Salamov A."/>
            <person name="Andreopoulos B."/>
            <person name="Baker S."/>
            <person name="Barry K."/>
            <person name="Bills G."/>
            <person name="Bluhm B."/>
            <person name="Cannon C."/>
            <person name="Castanera R."/>
            <person name="Culley D."/>
            <person name="Daum C."/>
            <person name="Ezra D."/>
            <person name="Gonzalez J."/>
            <person name="Henrissat B."/>
            <person name="Kuo A."/>
            <person name="Liang C."/>
            <person name="Lipzen A."/>
            <person name="Lutzoni F."/>
            <person name="Magnuson J."/>
            <person name="Mondo S."/>
            <person name="Nolan M."/>
            <person name="Ohm R."/>
            <person name="Pangilinan J."/>
            <person name="Park H.-J."/>
            <person name="Ramirez L."/>
            <person name="Alfaro M."/>
            <person name="Sun H."/>
            <person name="Tritt A."/>
            <person name="Yoshinaga Y."/>
            <person name="Zwiers L.-H."/>
            <person name="Turgeon B."/>
            <person name="Goodwin S."/>
            <person name="Spatafora J."/>
            <person name="Crous P."/>
            <person name="Grigoriev I."/>
        </authorList>
    </citation>
    <scope>NUCLEOTIDE SEQUENCE</scope>
    <source>
        <strain evidence="1">CBS 525.71</strain>
    </source>
</reference>
<proteinExistence type="predicted"/>
<protein>
    <submittedName>
        <fullName evidence="1">PEBP-like protein</fullName>
    </submittedName>
</protein>
<comment type="caution">
    <text evidence="1">The sequence shown here is derived from an EMBL/GenBank/DDBJ whole genome shotgun (WGS) entry which is preliminary data.</text>
</comment>
<dbReference type="EMBL" id="MU006731">
    <property type="protein sequence ID" value="KAF2624317.1"/>
    <property type="molecule type" value="Genomic_DNA"/>
</dbReference>
<name>A0ACB6RRI9_9PLEO</name>
<evidence type="ECO:0000313" key="1">
    <source>
        <dbReference type="EMBL" id="KAF2624317.1"/>
    </source>
</evidence>
<dbReference type="Proteomes" id="UP000799754">
    <property type="component" value="Unassembled WGS sequence"/>
</dbReference>
<organism evidence="1 2">
    <name type="scientific">Macroventuria anomochaeta</name>
    <dbReference type="NCBI Taxonomy" id="301207"/>
    <lineage>
        <taxon>Eukaryota</taxon>
        <taxon>Fungi</taxon>
        <taxon>Dikarya</taxon>
        <taxon>Ascomycota</taxon>
        <taxon>Pezizomycotina</taxon>
        <taxon>Dothideomycetes</taxon>
        <taxon>Pleosporomycetidae</taxon>
        <taxon>Pleosporales</taxon>
        <taxon>Pleosporineae</taxon>
        <taxon>Didymellaceae</taxon>
        <taxon>Macroventuria</taxon>
    </lineage>
</organism>